<reference evidence="3 4" key="1">
    <citation type="journal article" date="2021" name="Hortic Res">
        <title>Chromosome-scale assembly of the Dendrobium chrysotoxum genome enhances the understanding of orchid evolution.</title>
        <authorList>
            <person name="Zhang Y."/>
            <person name="Zhang G.Q."/>
            <person name="Zhang D."/>
            <person name="Liu X.D."/>
            <person name="Xu X.Y."/>
            <person name="Sun W.H."/>
            <person name="Yu X."/>
            <person name="Zhu X."/>
            <person name="Wang Z.W."/>
            <person name="Zhao X."/>
            <person name="Zhong W.Y."/>
            <person name="Chen H."/>
            <person name="Yin W.L."/>
            <person name="Huang T."/>
            <person name="Niu S.C."/>
            <person name="Liu Z.J."/>
        </authorList>
    </citation>
    <scope>NUCLEOTIDE SEQUENCE [LARGE SCALE GENOMIC DNA]</scope>
    <source>
        <strain evidence="3">Lindl</strain>
    </source>
</reference>
<keyword evidence="2" id="KW-1133">Transmembrane helix</keyword>
<evidence type="ECO:0000313" key="4">
    <source>
        <dbReference type="Proteomes" id="UP000775213"/>
    </source>
</evidence>
<feature type="compositionally biased region" description="Polar residues" evidence="1">
    <location>
        <begin position="67"/>
        <end position="81"/>
    </location>
</feature>
<feature type="compositionally biased region" description="Polar residues" evidence="1">
    <location>
        <begin position="18"/>
        <end position="58"/>
    </location>
</feature>
<evidence type="ECO:0000313" key="3">
    <source>
        <dbReference type="EMBL" id="KAH0454344.1"/>
    </source>
</evidence>
<proteinExistence type="predicted"/>
<protein>
    <submittedName>
        <fullName evidence="3">Uncharacterized protein</fullName>
    </submittedName>
</protein>
<feature type="compositionally biased region" description="Low complexity" evidence="1">
    <location>
        <begin position="1"/>
        <end position="17"/>
    </location>
</feature>
<feature type="compositionally biased region" description="Basic and acidic residues" evidence="1">
    <location>
        <begin position="132"/>
        <end position="143"/>
    </location>
</feature>
<feature type="region of interest" description="Disordered" evidence="1">
    <location>
        <begin position="121"/>
        <end position="180"/>
    </location>
</feature>
<evidence type="ECO:0000256" key="1">
    <source>
        <dbReference type="SAM" id="MobiDB-lite"/>
    </source>
</evidence>
<name>A0AAV7GEL8_DENCH</name>
<organism evidence="3 4">
    <name type="scientific">Dendrobium chrysotoxum</name>
    <name type="common">Orchid</name>
    <dbReference type="NCBI Taxonomy" id="161865"/>
    <lineage>
        <taxon>Eukaryota</taxon>
        <taxon>Viridiplantae</taxon>
        <taxon>Streptophyta</taxon>
        <taxon>Embryophyta</taxon>
        <taxon>Tracheophyta</taxon>
        <taxon>Spermatophyta</taxon>
        <taxon>Magnoliopsida</taxon>
        <taxon>Liliopsida</taxon>
        <taxon>Asparagales</taxon>
        <taxon>Orchidaceae</taxon>
        <taxon>Epidendroideae</taxon>
        <taxon>Malaxideae</taxon>
        <taxon>Dendrobiinae</taxon>
        <taxon>Dendrobium</taxon>
    </lineage>
</organism>
<keyword evidence="2" id="KW-0812">Transmembrane</keyword>
<feature type="region of interest" description="Disordered" evidence="1">
    <location>
        <begin position="231"/>
        <end position="255"/>
    </location>
</feature>
<feature type="region of interest" description="Disordered" evidence="1">
    <location>
        <begin position="1"/>
        <end position="108"/>
    </location>
</feature>
<dbReference type="AlphaFoldDB" id="A0AAV7GEL8"/>
<dbReference type="PANTHER" id="PTHR34775:SF4">
    <property type="entry name" value="TRANSMEMBRANE PROTEIN"/>
    <property type="match status" value="1"/>
</dbReference>
<dbReference type="Proteomes" id="UP000775213">
    <property type="component" value="Unassembled WGS sequence"/>
</dbReference>
<feature type="transmembrane region" description="Helical" evidence="2">
    <location>
        <begin position="578"/>
        <end position="597"/>
    </location>
</feature>
<feature type="compositionally biased region" description="Low complexity" evidence="1">
    <location>
        <begin position="92"/>
        <end position="106"/>
    </location>
</feature>
<comment type="caution">
    <text evidence="3">The sequence shown here is derived from an EMBL/GenBank/DDBJ whole genome shotgun (WGS) entry which is preliminary data.</text>
</comment>
<keyword evidence="4" id="KW-1185">Reference proteome</keyword>
<evidence type="ECO:0000256" key="2">
    <source>
        <dbReference type="SAM" id="Phobius"/>
    </source>
</evidence>
<dbReference type="PANTHER" id="PTHR34775">
    <property type="entry name" value="TRANSMEMBRANE PROTEIN"/>
    <property type="match status" value="1"/>
</dbReference>
<keyword evidence="2" id="KW-0472">Membrane</keyword>
<sequence>MVAARSPSSNSSRPSNPKLNTLRKSGNFDLSKSCSGSEIPQRNSSSKPTNARPSLRSSFEQKENQRDTGYSNPAKTRSPAVNPSKRMKSFMAPTISASSKITAASPNKKILEERNQVVRDNMKNNIVSSEGVEGKKIREKPEIGFDSEEISSRSSTRKLDFNNSKNHHQSEGTRSLDAVDLDHDQSLPPYDPMKNYLSPRPRFLHYKPNTRIEQHQDFMEDLLHLGEGRRLEDSFSDNESSDDSSGYTAQSSPIKEPEFDNLMMKQQVQVPDENHVSESRSIPEPYKPKTWSFGRSKLIIPFALVLSVLLFSVSFTDSPILYPFNMKDQSLAVPLTMHLRVLQHIHLYDYLDAARWNLQGLATRMRQWSINSIEILISSGFFSKEELDMSHSFNTTLATSLVQGTGLDFCSSSELELAQKENIINRQNDVVDNMEMEFEIPKTDGEALPCDEEDVAETLKVELAEAVNGDSTELVEWKMEEGNNPKFQRHNSFFDPAVQFGTMNKSDQLEKIEIAISDEVGIAERLEEKVLKELGNDLILSFNKEDINSSAYPVDETQKTNEKDFHDAAPLVFSDTKLLMLVVLGMFASVALATKLISVIKKQKKTTSDDKPPKKKTRSVSGGTKSCRHAYGDYYCNRGDLAEMVCDSGPTETSYSLNNSLFFSKQRSNIESHDVTPNHEIMQRRDSGVSSSISYGSFTSFERCYRKSNKQEKVITPVRRSSRIRNRVSSP</sequence>
<feature type="region of interest" description="Disordered" evidence="1">
    <location>
        <begin position="603"/>
        <end position="624"/>
    </location>
</feature>
<accession>A0AAV7GEL8</accession>
<dbReference type="EMBL" id="JAGFBR010000015">
    <property type="protein sequence ID" value="KAH0454344.1"/>
    <property type="molecule type" value="Genomic_DNA"/>
</dbReference>
<gene>
    <name evidence="3" type="ORF">IEQ34_016268</name>
</gene>